<feature type="domain" description="HTH merR-type" evidence="2">
    <location>
        <begin position="41"/>
        <end position="93"/>
    </location>
</feature>
<dbReference type="InterPro" id="IPR009061">
    <property type="entry name" value="DNA-bd_dom_put_sf"/>
</dbReference>
<keyword evidence="1" id="KW-0238">DNA-binding</keyword>
<sequence>MTAMQAGGRSAAAGGRSTLLSIGQVLARLGPEFPKLTSSKLRFLEVQGIVTPRRTESGYRKFTHEDVERLRLALTLQRDHYLPLVVIREYLDDLDAGRDPAPLSPPPSIVPAPRRYRRDELLAVAGASAQLLNDAVSTGILPATDAYDEQHLATLRVLVALDRHSIEPRHVRTLVQSAERQAALVASALAPLLRRTDAASRARASELAPELSHRLDELRGIFVRAAVDRMLG</sequence>
<dbReference type="RefSeq" id="WP_320943866.1">
    <property type="nucleotide sequence ID" value="NZ_BAABEU010000007.1"/>
</dbReference>
<organism evidence="3 4">
    <name type="scientific">Microbacterium rhizosphaerae</name>
    <dbReference type="NCBI Taxonomy" id="1678237"/>
    <lineage>
        <taxon>Bacteria</taxon>
        <taxon>Bacillati</taxon>
        <taxon>Actinomycetota</taxon>
        <taxon>Actinomycetes</taxon>
        <taxon>Micrococcales</taxon>
        <taxon>Microbacteriaceae</taxon>
        <taxon>Microbacterium</taxon>
    </lineage>
</organism>
<name>A0ABZ0SQY5_9MICO</name>
<dbReference type="SUPFAM" id="SSF46955">
    <property type="entry name" value="Putative DNA-binding domain"/>
    <property type="match status" value="1"/>
</dbReference>
<dbReference type="CDD" id="cd00592">
    <property type="entry name" value="HTH_MerR-like"/>
    <property type="match status" value="1"/>
</dbReference>
<dbReference type="EMBL" id="CP139368">
    <property type="protein sequence ID" value="WPR91165.1"/>
    <property type="molecule type" value="Genomic_DNA"/>
</dbReference>
<evidence type="ECO:0000313" key="4">
    <source>
        <dbReference type="Proteomes" id="UP001323798"/>
    </source>
</evidence>
<keyword evidence="4" id="KW-1185">Reference proteome</keyword>
<dbReference type="InterPro" id="IPR000551">
    <property type="entry name" value="MerR-type_HTH_dom"/>
</dbReference>
<dbReference type="PANTHER" id="PTHR30204:SF89">
    <property type="entry name" value="HTH MERR-TYPE DOMAIN-CONTAINING PROTEIN"/>
    <property type="match status" value="1"/>
</dbReference>
<accession>A0ABZ0SQY5</accession>
<reference evidence="3 4" key="1">
    <citation type="submission" date="2023-11" db="EMBL/GenBank/DDBJ databases">
        <title>Genome sequence of Microbacterium rhizosphaerae KACC 19337.</title>
        <authorList>
            <person name="Choi H."/>
            <person name="Kim S."/>
            <person name="Kim Y."/>
            <person name="Kwon S.-W."/>
            <person name="Heo J."/>
        </authorList>
    </citation>
    <scope>NUCLEOTIDE SEQUENCE [LARGE SCALE GENOMIC DNA]</scope>
    <source>
        <strain evidence="3 4">KACC 19337</strain>
    </source>
</reference>
<dbReference type="PROSITE" id="PS50937">
    <property type="entry name" value="HTH_MERR_2"/>
    <property type="match status" value="1"/>
</dbReference>
<dbReference type="Pfam" id="PF13411">
    <property type="entry name" value="MerR_1"/>
    <property type="match status" value="1"/>
</dbReference>
<dbReference type="PANTHER" id="PTHR30204">
    <property type="entry name" value="REDOX-CYCLING DRUG-SENSING TRANSCRIPTIONAL ACTIVATOR SOXR"/>
    <property type="match status" value="1"/>
</dbReference>
<dbReference type="Gene3D" id="1.10.1660.10">
    <property type="match status" value="1"/>
</dbReference>
<evidence type="ECO:0000259" key="2">
    <source>
        <dbReference type="PROSITE" id="PS50937"/>
    </source>
</evidence>
<evidence type="ECO:0000313" key="3">
    <source>
        <dbReference type="EMBL" id="WPR91165.1"/>
    </source>
</evidence>
<protein>
    <submittedName>
        <fullName evidence="3">MerR family transcriptional regulator</fullName>
    </submittedName>
</protein>
<proteinExistence type="predicted"/>
<evidence type="ECO:0000256" key="1">
    <source>
        <dbReference type="ARBA" id="ARBA00023125"/>
    </source>
</evidence>
<dbReference type="SMART" id="SM00422">
    <property type="entry name" value="HTH_MERR"/>
    <property type="match status" value="1"/>
</dbReference>
<gene>
    <name evidence="3" type="ORF">SM116_07730</name>
</gene>
<dbReference type="Proteomes" id="UP001323798">
    <property type="component" value="Chromosome"/>
</dbReference>
<dbReference type="InterPro" id="IPR047057">
    <property type="entry name" value="MerR_fam"/>
</dbReference>